<evidence type="ECO:0000313" key="3">
    <source>
        <dbReference type="Proteomes" id="UP000217103"/>
    </source>
</evidence>
<name>A0A1H1C5T3_9ACTN</name>
<proteinExistence type="predicted"/>
<dbReference type="Pfam" id="PF13474">
    <property type="entry name" value="SnoaL_3"/>
    <property type="match status" value="1"/>
</dbReference>
<dbReference type="EMBL" id="FNKK01000002">
    <property type="protein sequence ID" value="SDQ59484.1"/>
    <property type="molecule type" value="Genomic_DNA"/>
</dbReference>
<dbReference type="RefSeq" id="WP_093258222.1">
    <property type="nucleotide sequence ID" value="NZ_FNKK01000002.1"/>
</dbReference>
<dbReference type="PANTHER" id="PTHR34957:SF1">
    <property type="entry name" value="NUCLEAR TRANSPORT FACTOR 2 (NTF2) FAMILY PROTEIN"/>
    <property type="match status" value="1"/>
</dbReference>
<dbReference type="PANTHER" id="PTHR34957">
    <property type="entry name" value="NUCLEAR TRANSPORT FACTOR 2 (NTF2) FAMILY PROTEIN"/>
    <property type="match status" value="1"/>
</dbReference>
<dbReference type="SUPFAM" id="SSF54427">
    <property type="entry name" value="NTF2-like"/>
    <property type="match status" value="1"/>
</dbReference>
<evidence type="ECO:0000259" key="1">
    <source>
        <dbReference type="Pfam" id="PF13474"/>
    </source>
</evidence>
<keyword evidence="3" id="KW-1185">Reference proteome</keyword>
<organism evidence="2 3">
    <name type="scientific">Thermostaphylospora chromogena</name>
    <dbReference type="NCBI Taxonomy" id="35622"/>
    <lineage>
        <taxon>Bacteria</taxon>
        <taxon>Bacillati</taxon>
        <taxon>Actinomycetota</taxon>
        <taxon>Actinomycetes</taxon>
        <taxon>Streptosporangiales</taxon>
        <taxon>Thermomonosporaceae</taxon>
        <taxon>Thermostaphylospora</taxon>
    </lineage>
</organism>
<accession>A0A1H1C5T3</accession>
<evidence type="ECO:0000313" key="2">
    <source>
        <dbReference type="EMBL" id="SDQ59484.1"/>
    </source>
</evidence>
<dbReference type="InterPro" id="IPR037401">
    <property type="entry name" value="SnoaL-like"/>
</dbReference>
<dbReference type="Proteomes" id="UP000217103">
    <property type="component" value="Unassembled WGS sequence"/>
</dbReference>
<gene>
    <name evidence="2" type="ORF">SAMN04489764_1308</name>
</gene>
<dbReference type="Gene3D" id="3.10.450.50">
    <property type="match status" value="1"/>
</dbReference>
<dbReference type="GO" id="GO:0016853">
    <property type="term" value="F:isomerase activity"/>
    <property type="evidence" value="ECO:0007669"/>
    <property type="project" value="UniProtKB-KW"/>
</dbReference>
<protein>
    <submittedName>
        <fullName evidence="2">Ketosteroid isomerase-related protein</fullName>
    </submittedName>
</protein>
<dbReference type="AlphaFoldDB" id="A0A1H1C5T3"/>
<dbReference type="OrthoDB" id="9786718at2"/>
<dbReference type="InterPro" id="IPR032710">
    <property type="entry name" value="NTF2-like_dom_sf"/>
</dbReference>
<dbReference type="STRING" id="35622.SAMN04489764_1308"/>
<reference evidence="2 3" key="1">
    <citation type="submission" date="2016-10" db="EMBL/GenBank/DDBJ databases">
        <authorList>
            <person name="de Groot N.N."/>
        </authorList>
    </citation>
    <scope>NUCLEOTIDE SEQUENCE [LARGE SCALE GENOMIC DNA]</scope>
    <source>
        <strain evidence="2 3">DSM 43794</strain>
    </source>
</reference>
<keyword evidence="2" id="KW-0413">Isomerase</keyword>
<sequence length="142" mass="15547">MNVDTVDVETVNQAFYTAIEEADIDKMHEIWATDSENLQVSCVHPGWPMLIGRSEVMRSWALLMANTPYIQFVLTDVRTAVFGDVAVLTCAENILTAGDAGESSFAAGKVVASNTFIRTAEGWRLWLHHSSPVMQAEDGEAG</sequence>
<feature type="domain" description="SnoaL-like" evidence="1">
    <location>
        <begin position="8"/>
        <end position="134"/>
    </location>
</feature>